<evidence type="ECO:0000256" key="2">
    <source>
        <dbReference type="ARBA" id="ARBA00022448"/>
    </source>
</evidence>
<evidence type="ECO:0000313" key="6">
    <source>
        <dbReference type="EMBL" id="HGC43935.1"/>
    </source>
</evidence>
<dbReference type="PANTHER" id="PTHR43875:SF14">
    <property type="entry name" value="ABC TRANSPORTER ATP-BINDING PROTEIN"/>
    <property type="match status" value="1"/>
</dbReference>
<dbReference type="InterPro" id="IPR003439">
    <property type="entry name" value="ABC_transporter-like_ATP-bd"/>
</dbReference>
<keyword evidence="2" id="KW-0813">Transport</keyword>
<dbReference type="Gene3D" id="2.40.50.100">
    <property type="match status" value="1"/>
</dbReference>
<dbReference type="Gene3D" id="3.40.50.300">
    <property type="entry name" value="P-loop containing nucleotide triphosphate hydrolases"/>
    <property type="match status" value="1"/>
</dbReference>
<dbReference type="PANTHER" id="PTHR43875">
    <property type="entry name" value="MALTODEXTRIN IMPORT ATP-BINDING PROTEIN MSMX"/>
    <property type="match status" value="1"/>
</dbReference>
<accession>A0A8J4HEG5</accession>
<dbReference type="GO" id="GO:0140359">
    <property type="term" value="F:ABC-type transporter activity"/>
    <property type="evidence" value="ECO:0007669"/>
    <property type="project" value="UniProtKB-ARBA"/>
</dbReference>
<protein>
    <submittedName>
        <fullName evidence="6">ABC transporter ATP-binding protein</fullName>
    </submittedName>
</protein>
<evidence type="ECO:0000256" key="3">
    <source>
        <dbReference type="ARBA" id="ARBA00022741"/>
    </source>
</evidence>
<dbReference type="AlphaFoldDB" id="A0A8J4HEG5"/>
<evidence type="ECO:0000256" key="1">
    <source>
        <dbReference type="ARBA" id="ARBA00005417"/>
    </source>
</evidence>
<keyword evidence="4 6" id="KW-0067">ATP-binding</keyword>
<dbReference type="InterPro" id="IPR003593">
    <property type="entry name" value="AAA+_ATPase"/>
</dbReference>
<dbReference type="InterPro" id="IPR027417">
    <property type="entry name" value="P-loop_NTPase"/>
</dbReference>
<dbReference type="GO" id="GO:0055052">
    <property type="term" value="C:ATP-binding cassette (ABC) transporter complex, substrate-binding subunit-containing"/>
    <property type="evidence" value="ECO:0007669"/>
    <property type="project" value="TreeGrafter"/>
</dbReference>
<comment type="similarity">
    <text evidence="1">Belongs to the ABC transporter superfamily.</text>
</comment>
<organism evidence="6">
    <name type="scientific">Acidicaldus sp</name>
    <dbReference type="NCBI Taxonomy" id="1872105"/>
    <lineage>
        <taxon>Bacteria</taxon>
        <taxon>Pseudomonadati</taxon>
        <taxon>Pseudomonadota</taxon>
        <taxon>Alphaproteobacteria</taxon>
        <taxon>Acetobacterales</taxon>
        <taxon>Acetobacteraceae</taxon>
        <taxon>Acidicaldus</taxon>
    </lineage>
</organism>
<evidence type="ECO:0000256" key="4">
    <source>
        <dbReference type="ARBA" id="ARBA00022840"/>
    </source>
</evidence>
<dbReference type="EMBL" id="DTQM01000231">
    <property type="protein sequence ID" value="HGC43935.1"/>
    <property type="molecule type" value="Genomic_DNA"/>
</dbReference>
<name>A0A8J4HEG5_9PROT</name>
<feature type="domain" description="ABC transporter" evidence="5">
    <location>
        <begin position="4"/>
        <end position="234"/>
    </location>
</feature>
<dbReference type="SUPFAM" id="SSF50331">
    <property type="entry name" value="MOP-like"/>
    <property type="match status" value="1"/>
</dbReference>
<gene>
    <name evidence="6" type="ORF">ENY07_12060</name>
</gene>
<evidence type="ECO:0000259" key="5">
    <source>
        <dbReference type="PROSITE" id="PS50893"/>
    </source>
</evidence>
<dbReference type="GO" id="GO:0005524">
    <property type="term" value="F:ATP binding"/>
    <property type="evidence" value="ECO:0007669"/>
    <property type="project" value="UniProtKB-KW"/>
</dbReference>
<dbReference type="Pfam" id="PF08402">
    <property type="entry name" value="TOBE_2"/>
    <property type="match status" value="1"/>
</dbReference>
<keyword evidence="3" id="KW-0547">Nucleotide-binding</keyword>
<dbReference type="InterPro" id="IPR047641">
    <property type="entry name" value="ABC_transpr_MalK/UgpC-like"/>
</dbReference>
<dbReference type="InterPro" id="IPR013611">
    <property type="entry name" value="Transp-assoc_OB_typ2"/>
</dbReference>
<proteinExistence type="inferred from homology"/>
<comment type="caution">
    <text evidence="6">The sequence shown here is derived from an EMBL/GenBank/DDBJ whole genome shotgun (WGS) entry which is preliminary data.</text>
</comment>
<reference evidence="6" key="1">
    <citation type="journal article" date="2020" name="mSystems">
        <title>Genome- and Community-Level Interaction Insights into Carbon Utilization and Element Cycling Functions of Hydrothermarchaeota in Hydrothermal Sediment.</title>
        <authorList>
            <person name="Zhou Z."/>
            <person name="Liu Y."/>
            <person name="Xu W."/>
            <person name="Pan J."/>
            <person name="Luo Z.H."/>
            <person name="Li M."/>
        </authorList>
    </citation>
    <scope>NUCLEOTIDE SEQUENCE</scope>
    <source>
        <strain evidence="6">SpSt-997</strain>
    </source>
</reference>
<dbReference type="FunFam" id="3.40.50.300:FF:000042">
    <property type="entry name" value="Maltose/maltodextrin ABC transporter, ATP-binding protein"/>
    <property type="match status" value="1"/>
</dbReference>
<dbReference type="SUPFAM" id="SSF52540">
    <property type="entry name" value="P-loop containing nucleoside triphosphate hydrolases"/>
    <property type="match status" value="1"/>
</dbReference>
<dbReference type="PROSITE" id="PS50893">
    <property type="entry name" value="ABC_TRANSPORTER_2"/>
    <property type="match status" value="1"/>
</dbReference>
<dbReference type="InterPro" id="IPR008995">
    <property type="entry name" value="Mo/tungstate-bd_C_term_dom"/>
</dbReference>
<dbReference type="Pfam" id="PF00005">
    <property type="entry name" value="ABC_tran"/>
    <property type="match status" value="1"/>
</dbReference>
<dbReference type="GO" id="GO:0016887">
    <property type="term" value="F:ATP hydrolysis activity"/>
    <property type="evidence" value="ECO:0007669"/>
    <property type="project" value="InterPro"/>
</dbReference>
<dbReference type="SMART" id="SM00382">
    <property type="entry name" value="AAA"/>
    <property type="match status" value="1"/>
</dbReference>
<sequence length="366" mass="38341">MTGLEISAIHARFGRHEVLRGVDLAVAPGETLVLFGPSGAGKTVLLRAIAGLEPGALGQVVIDGQDVSARGPEARNIGMAFQNFALYPHMSARDNIASPLVARGLPADEIATRVVEIAQLLRIGHVLSHPPRALSNGQKQRTALARALVGRPRVLLLDDPLRNVDAKLRYEMRLELPRLLRESQAATLYVTQDYREAMALGDRVAVLRAGRIEQCDASETVYDWPATAAVARLFGDPPVNLLACRPVADPAGLRAEAAGFRLVLDASAEAAGKACLLGLRPETLSLAAAGPDAARLEVIATTPLHERLVVLLRAGDGTEIVASLLGAAPAPGAHVHVAADAAAALLFDAASGARIPARRVMAGIAA</sequence>